<feature type="chain" id="PRO_5013053449" evidence="1">
    <location>
        <begin position="20"/>
        <end position="187"/>
    </location>
</feature>
<name>A0A226EQM1_FOLCA</name>
<dbReference type="Proteomes" id="UP000198287">
    <property type="component" value="Unassembled WGS sequence"/>
</dbReference>
<keyword evidence="3" id="KW-1185">Reference proteome</keyword>
<keyword evidence="1" id="KW-0732">Signal</keyword>
<dbReference type="EMBL" id="LNIX01000002">
    <property type="protein sequence ID" value="OXA59447.1"/>
    <property type="molecule type" value="Genomic_DNA"/>
</dbReference>
<comment type="caution">
    <text evidence="2">The sequence shown here is derived from an EMBL/GenBank/DDBJ whole genome shotgun (WGS) entry which is preliminary data.</text>
</comment>
<evidence type="ECO:0000256" key="1">
    <source>
        <dbReference type="SAM" id="SignalP"/>
    </source>
</evidence>
<reference evidence="2 3" key="1">
    <citation type="submission" date="2015-12" db="EMBL/GenBank/DDBJ databases">
        <title>The genome of Folsomia candida.</title>
        <authorList>
            <person name="Faddeeva A."/>
            <person name="Derks M.F."/>
            <person name="Anvar Y."/>
            <person name="Smit S."/>
            <person name="Van Straalen N."/>
            <person name="Roelofs D."/>
        </authorList>
    </citation>
    <scope>NUCLEOTIDE SEQUENCE [LARGE SCALE GENOMIC DNA]</scope>
    <source>
        <strain evidence="2 3">VU population</strain>
        <tissue evidence="2">Whole body</tissue>
    </source>
</reference>
<proteinExistence type="predicted"/>
<evidence type="ECO:0000313" key="2">
    <source>
        <dbReference type="EMBL" id="OXA59447.1"/>
    </source>
</evidence>
<feature type="signal peptide" evidence="1">
    <location>
        <begin position="1"/>
        <end position="19"/>
    </location>
</feature>
<accession>A0A226EQM1</accession>
<organism evidence="2 3">
    <name type="scientific">Folsomia candida</name>
    <name type="common">Springtail</name>
    <dbReference type="NCBI Taxonomy" id="158441"/>
    <lineage>
        <taxon>Eukaryota</taxon>
        <taxon>Metazoa</taxon>
        <taxon>Ecdysozoa</taxon>
        <taxon>Arthropoda</taxon>
        <taxon>Hexapoda</taxon>
        <taxon>Collembola</taxon>
        <taxon>Entomobryomorpha</taxon>
        <taxon>Isotomoidea</taxon>
        <taxon>Isotomidae</taxon>
        <taxon>Proisotominae</taxon>
        <taxon>Folsomia</taxon>
    </lineage>
</organism>
<protein>
    <submittedName>
        <fullName evidence="2">Uncharacterized protein</fullName>
    </submittedName>
</protein>
<dbReference type="AlphaFoldDB" id="A0A226EQM1"/>
<evidence type="ECO:0000313" key="3">
    <source>
        <dbReference type="Proteomes" id="UP000198287"/>
    </source>
</evidence>
<gene>
    <name evidence="2" type="ORF">Fcan01_05434</name>
</gene>
<sequence>MTSVKLYLGLSALLPPTVLLPTANRRLSSYRIPADATSKKPGISNYRLHAYICYRPHPRSSFNADPHPPNPSGQNYQAGKSHNLDFLLILTLLPFPTAGFQTTASMLTYVIDRTPAGFQTTASMLTYVIDRTPGHHLMRTRTRQIPLVKITKPRDFKLPPPCLHVLPTTPLVIFWCGPAPSRCIGSI</sequence>